<proteinExistence type="predicted"/>
<evidence type="ECO:0000313" key="2">
    <source>
        <dbReference type="Proteomes" id="UP000075880"/>
    </source>
</evidence>
<dbReference type="EnsemblMetazoa" id="ENSAATROPT007942">
    <property type="protein sequence ID" value="ENSAATROPP007128"/>
    <property type="gene ID" value="ENSAATROPG006485"/>
</dbReference>
<keyword evidence="2" id="KW-1185">Reference proteome</keyword>
<name>A0AAG5D919_ANOAO</name>
<evidence type="ECO:0000313" key="1">
    <source>
        <dbReference type="EnsemblMetazoa" id="ENSAATROPP007128"/>
    </source>
</evidence>
<dbReference type="AlphaFoldDB" id="A0AAG5D919"/>
<dbReference type="Proteomes" id="UP000075880">
    <property type="component" value="Unassembled WGS sequence"/>
</dbReference>
<protein>
    <submittedName>
        <fullName evidence="1">Uncharacterized protein</fullName>
    </submittedName>
</protein>
<accession>A0AAG5D919</accession>
<sequence length="117" mass="12975">MEGSCLQALHDIECQQCAERVTDHQELFRLREDGLEHLVEHGVHDTGNGLFIGSVGEGLQHEGWGIDFGGNFYPRWTGNALDARNDENGPLVLEIVRFGRQPKYGMMAGRLVAKAGQ</sequence>
<reference evidence="1" key="1">
    <citation type="submission" date="2024-04" db="UniProtKB">
        <authorList>
            <consortium name="EnsemblMetazoa"/>
        </authorList>
    </citation>
    <scope>IDENTIFICATION</scope>
    <source>
        <strain evidence="1">EBRO</strain>
    </source>
</reference>
<organism evidence="1 2">
    <name type="scientific">Anopheles atroparvus</name>
    <name type="common">European mosquito</name>
    <dbReference type="NCBI Taxonomy" id="41427"/>
    <lineage>
        <taxon>Eukaryota</taxon>
        <taxon>Metazoa</taxon>
        <taxon>Ecdysozoa</taxon>
        <taxon>Arthropoda</taxon>
        <taxon>Hexapoda</taxon>
        <taxon>Insecta</taxon>
        <taxon>Pterygota</taxon>
        <taxon>Neoptera</taxon>
        <taxon>Endopterygota</taxon>
        <taxon>Diptera</taxon>
        <taxon>Nematocera</taxon>
        <taxon>Culicoidea</taxon>
        <taxon>Culicidae</taxon>
        <taxon>Anophelinae</taxon>
        <taxon>Anopheles</taxon>
    </lineage>
</organism>